<dbReference type="CDD" id="cd00076">
    <property type="entry name" value="HFD_SF"/>
    <property type="match status" value="1"/>
</dbReference>
<keyword evidence="8" id="KW-1185">Reference proteome</keyword>
<dbReference type="EMBL" id="JARVKF010000146">
    <property type="protein sequence ID" value="KAK9421978.1"/>
    <property type="molecule type" value="Genomic_DNA"/>
</dbReference>
<keyword evidence="4" id="KW-0539">Nucleus</keyword>
<proteinExistence type="predicted"/>
<feature type="domain" description="Bromodomain associated" evidence="6">
    <location>
        <begin position="12"/>
        <end position="90"/>
    </location>
</feature>
<evidence type="ECO:0000256" key="4">
    <source>
        <dbReference type="ARBA" id="ARBA00023242"/>
    </source>
</evidence>
<reference evidence="7 8" key="1">
    <citation type="journal article" date="2024" name="J. Plant Pathol.">
        <title>Sequence and assembly of the genome of Seiridium unicorne, isolate CBS 538.82, causal agent of cypress canker disease.</title>
        <authorList>
            <person name="Scali E."/>
            <person name="Rocca G.D."/>
            <person name="Danti R."/>
            <person name="Garbelotto M."/>
            <person name="Barberini S."/>
            <person name="Baroncelli R."/>
            <person name="Emiliani G."/>
        </authorList>
    </citation>
    <scope>NUCLEOTIDE SEQUENCE [LARGE SCALE GENOMIC DNA]</scope>
    <source>
        <strain evidence="7 8">BM-138-508</strain>
    </source>
</reference>
<evidence type="ECO:0000313" key="8">
    <source>
        <dbReference type="Proteomes" id="UP001408356"/>
    </source>
</evidence>
<organism evidence="7 8">
    <name type="scientific">Seiridium unicorne</name>
    <dbReference type="NCBI Taxonomy" id="138068"/>
    <lineage>
        <taxon>Eukaryota</taxon>
        <taxon>Fungi</taxon>
        <taxon>Dikarya</taxon>
        <taxon>Ascomycota</taxon>
        <taxon>Pezizomycotina</taxon>
        <taxon>Sordariomycetes</taxon>
        <taxon>Xylariomycetidae</taxon>
        <taxon>Amphisphaeriales</taxon>
        <taxon>Sporocadaceae</taxon>
        <taxon>Seiridium</taxon>
    </lineage>
</organism>
<keyword evidence="2" id="KW-0805">Transcription regulation</keyword>
<dbReference type="SMART" id="SM00576">
    <property type="entry name" value="BTP"/>
    <property type="match status" value="1"/>
</dbReference>
<dbReference type="InterPro" id="IPR009072">
    <property type="entry name" value="Histone-fold"/>
</dbReference>
<protein>
    <submittedName>
        <fullName evidence="7">Bromodomain associated domain-containing protein</fullName>
    </submittedName>
</protein>
<feature type="compositionally biased region" description="Basic and acidic residues" evidence="5">
    <location>
        <begin position="201"/>
        <end position="214"/>
    </location>
</feature>
<dbReference type="Gene3D" id="1.10.20.10">
    <property type="entry name" value="Histone, subunit A"/>
    <property type="match status" value="1"/>
</dbReference>
<evidence type="ECO:0000256" key="2">
    <source>
        <dbReference type="ARBA" id="ARBA00023015"/>
    </source>
</evidence>
<evidence type="ECO:0000313" key="7">
    <source>
        <dbReference type="EMBL" id="KAK9421978.1"/>
    </source>
</evidence>
<evidence type="ECO:0000256" key="5">
    <source>
        <dbReference type="SAM" id="MobiDB-lite"/>
    </source>
</evidence>
<evidence type="ECO:0000256" key="1">
    <source>
        <dbReference type="ARBA" id="ARBA00004123"/>
    </source>
</evidence>
<gene>
    <name evidence="7" type="ORF">SUNI508_05278</name>
</gene>
<dbReference type="Pfam" id="PF07524">
    <property type="entry name" value="Bromo_TP"/>
    <property type="match status" value="1"/>
</dbReference>
<evidence type="ECO:0000256" key="3">
    <source>
        <dbReference type="ARBA" id="ARBA00023163"/>
    </source>
</evidence>
<comment type="caution">
    <text evidence="7">The sequence shown here is derived from an EMBL/GenBank/DDBJ whole genome shotgun (WGS) entry which is preliminary data.</text>
</comment>
<comment type="subcellular location">
    <subcellularLocation>
        <location evidence="1">Nucleus</location>
    </subcellularLocation>
</comment>
<dbReference type="InterPro" id="IPR006565">
    <property type="entry name" value="BTP"/>
</dbReference>
<name>A0ABR2V5S3_9PEZI</name>
<accession>A0ABR2V5S3</accession>
<feature type="compositionally biased region" description="Acidic residues" evidence="5">
    <location>
        <begin position="227"/>
        <end position="236"/>
    </location>
</feature>
<feature type="region of interest" description="Disordered" evidence="5">
    <location>
        <begin position="201"/>
        <end position="236"/>
    </location>
</feature>
<dbReference type="Proteomes" id="UP001408356">
    <property type="component" value="Unassembled WGS sequence"/>
</dbReference>
<sequence length="236" mass="27116">MESHPTNPMTYKKFHLALLRPAILQILRAQGYYTCKPTVLEFFTEVVADYIFNTAVATRRAMEHNHPETPEVTLPDLRQGLEYMGAFNRDENKREDREYAGDSELRGIEQFKAWFDEKQNQRITRIAEAFAQTGMLLEAPPLEEGKKIERPPIDYLSQLKQKHSKNDDSRYASTILGKPSDHGEILVEGGPVSSIDEWRDMMFQRNERPREPTPDSRPPSSGLSSLDDGDVEMMDL</sequence>
<evidence type="ECO:0000259" key="6">
    <source>
        <dbReference type="SMART" id="SM00576"/>
    </source>
</evidence>
<keyword evidence="3" id="KW-0804">Transcription</keyword>